<dbReference type="Proteomes" id="UP000406256">
    <property type="component" value="Unassembled WGS sequence"/>
</dbReference>
<comment type="subcellular location">
    <subcellularLocation>
        <location evidence="1">Cell membrane</location>
        <topology evidence="1">Multi-pass membrane protein</topology>
    </subcellularLocation>
</comment>
<evidence type="ECO:0000256" key="2">
    <source>
        <dbReference type="ARBA" id="ARBA00022448"/>
    </source>
</evidence>
<comment type="similarity">
    <text evidence="8">Belongs to the binding-protein-dependent transport system permease family. LivHM subfamily.</text>
</comment>
<sequence>MNPFDIPLPALLSQLMLGLVNGCFYAVLSLGLSVIFGLLNVINFAHGALFMIGALVAWMGKQYLGLNYWAMLVLAPLAAALLGAAIERGLLSRIYKLDHIYSLLLTLGLTLVIEGLGRSAYGVSGMSFEGPALLDGATRLPFMVLPNYRAWVVFASLAACVLTWFAIERTRIGALLRAGTENARLVETFGVNMPLMITLTYAFGAALAAFAGVLAAPIMQVSPIMGQPMIVTVFAIVVIGGMGSIAGSVITGLVLAVLEGLTRLWYPEASATVVFVVMALVLLVRPHGLFGGYAHK</sequence>
<dbReference type="EMBL" id="CABPSB010000030">
    <property type="protein sequence ID" value="VVE55022.1"/>
    <property type="molecule type" value="Genomic_DNA"/>
</dbReference>
<keyword evidence="5" id="KW-0029">Amino-acid transport</keyword>
<evidence type="ECO:0000256" key="1">
    <source>
        <dbReference type="ARBA" id="ARBA00004651"/>
    </source>
</evidence>
<organism evidence="10 11">
    <name type="scientific">Pandoraea anhela</name>
    <dbReference type="NCBI Taxonomy" id="2508295"/>
    <lineage>
        <taxon>Bacteria</taxon>
        <taxon>Pseudomonadati</taxon>
        <taxon>Pseudomonadota</taxon>
        <taxon>Betaproteobacteria</taxon>
        <taxon>Burkholderiales</taxon>
        <taxon>Burkholderiaceae</taxon>
        <taxon>Pandoraea</taxon>
    </lineage>
</organism>
<dbReference type="GO" id="GO:0005886">
    <property type="term" value="C:plasma membrane"/>
    <property type="evidence" value="ECO:0007669"/>
    <property type="project" value="UniProtKB-SubCell"/>
</dbReference>
<name>A0A5E4Z2T1_9BURK</name>
<evidence type="ECO:0000256" key="5">
    <source>
        <dbReference type="ARBA" id="ARBA00022970"/>
    </source>
</evidence>
<feature type="transmembrane region" description="Helical" evidence="9">
    <location>
        <begin position="230"/>
        <end position="258"/>
    </location>
</feature>
<evidence type="ECO:0000256" key="4">
    <source>
        <dbReference type="ARBA" id="ARBA00022692"/>
    </source>
</evidence>
<feature type="transmembrane region" description="Helical" evidence="9">
    <location>
        <begin position="35"/>
        <end position="60"/>
    </location>
</feature>
<evidence type="ECO:0000256" key="3">
    <source>
        <dbReference type="ARBA" id="ARBA00022475"/>
    </source>
</evidence>
<feature type="transmembrane region" description="Helical" evidence="9">
    <location>
        <begin position="148"/>
        <end position="167"/>
    </location>
</feature>
<keyword evidence="3" id="KW-1003">Cell membrane</keyword>
<evidence type="ECO:0000256" key="9">
    <source>
        <dbReference type="SAM" id="Phobius"/>
    </source>
</evidence>
<dbReference type="GO" id="GO:0022857">
    <property type="term" value="F:transmembrane transporter activity"/>
    <property type="evidence" value="ECO:0007669"/>
    <property type="project" value="InterPro"/>
</dbReference>
<evidence type="ECO:0000256" key="6">
    <source>
        <dbReference type="ARBA" id="ARBA00022989"/>
    </source>
</evidence>
<dbReference type="CDD" id="cd06582">
    <property type="entry name" value="TM_PBP1_LivH_like"/>
    <property type="match status" value="1"/>
</dbReference>
<dbReference type="PANTHER" id="PTHR11795:SF442">
    <property type="entry name" value="ABC TRANSPORTER ATP-BINDING PROTEIN"/>
    <property type="match status" value="1"/>
</dbReference>
<keyword evidence="7 9" id="KW-0472">Membrane</keyword>
<dbReference type="InterPro" id="IPR052157">
    <property type="entry name" value="BCAA_transport_permease"/>
</dbReference>
<keyword evidence="6 9" id="KW-1133">Transmembrane helix</keyword>
<dbReference type="GO" id="GO:0006865">
    <property type="term" value="P:amino acid transport"/>
    <property type="evidence" value="ECO:0007669"/>
    <property type="project" value="UniProtKB-KW"/>
</dbReference>
<dbReference type="RefSeq" id="WP_150671425.1">
    <property type="nucleotide sequence ID" value="NZ_CABPSB010000030.1"/>
</dbReference>
<keyword evidence="2" id="KW-0813">Transport</keyword>
<evidence type="ECO:0000313" key="10">
    <source>
        <dbReference type="EMBL" id="VVE55022.1"/>
    </source>
</evidence>
<feature type="transmembrane region" description="Helical" evidence="9">
    <location>
        <begin position="264"/>
        <end position="284"/>
    </location>
</feature>
<feature type="transmembrane region" description="Helical" evidence="9">
    <location>
        <begin position="66"/>
        <end position="86"/>
    </location>
</feature>
<feature type="transmembrane region" description="Helical" evidence="9">
    <location>
        <begin position="6"/>
        <end position="28"/>
    </location>
</feature>
<feature type="transmembrane region" description="Helical" evidence="9">
    <location>
        <begin position="195"/>
        <end position="218"/>
    </location>
</feature>
<dbReference type="PANTHER" id="PTHR11795">
    <property type="entry name" value="BRANCHED-CHAIN AMINO ACID TRANSPORT SYSTEM PERMEASE PROTEIN LIVH"/>
    <property type="match status" value="1"/>
</dbReference>
<evidence type="ECO:0000313" key="11">
    <source>
        <dbReference type="Proteomes" id="UP000406256"/>
    </source>
</evidence>
<proteinExistence type="inferred from homology"/>
<dbReference type="OrthoDB" id="9807115at2"/>
<keyword evidence="4 9" id="KW-0812">Transmembrane</keyword>
<evidence type="ECO:0000256" key="8">
    <source>
        <dbReference type="ARBA" id="ARBA00037998"/>
    </source>
</evidence>
<reference evidence="10 11" key="1">
    <citation type="submission" date="2019-08" db="EMBL/GenBank/DDBJ databases">
        <authorList>
            <person name="Peeters C."/>
        </authorList>
    </citation>
    <scope>NUCLEOTIDE SEQUENCE [LARGE SCALE GENOMIC DNA]</scope>
    <source>
        <strain evidence="10 11">LMG 31108</strain>
    </source>
</reference>
<accession>A0A5E4Z2T1</accession>
<dbReference type="AlphaFoldDB" id="A0A5E4Z2T1"/>
<evidence type="ECO:0000256" key="7">
    <source>
        <dbReference type="ARBA" id="ARBA00023136"/>
    </source>
</evidence>
<protein>
    <submittedName>
        <fullName evidence="10">Branched-chain amino acid ABC transporter permease</fullName>
    </submittedName>
</protein>
<dbReference type="Pfam" id="PF02653">
    <property type="entry name" value="BPD_transp_2"/>
    <property type="match status" value="1"/>
</dbReference>
<dbReference type="InterPro" id="IPR001851">
    <property type="entry name" value="ABC_transp_permease"/>
</dbReference>
<keyword evidence="11" id="KW-1185">Reference proteome</keyword>
<gene>
    <name evidence="10" type="ORF">PAN31108_04977</name>
</gene>